<dbReference type="RefSeq" id="WP_132550897.1">
    <property type="nucleotide sequence ID" value="NZ_SMAA01000016.1"/>
</dbReference>
<evidence type="ECO:0000259" key="1">
    <source>
        <dbReference type="Pfam" id="PF01965"/>
    </source>
</evidence>
<dbReference type="AlphaFoldDB" id="A0A4V6NYU3"/>
<feature type="domain" description="DJ-1/PfpI" evidence="1">
    <location>
        <begin position="3"/>
        <end position="163"/>
    </location>
</feature>
<name>A0A4V6NYU3_9FIRM</name>
<dbReference type="InterPro" id="IPR029062">
    <property type="entry name" value="Class_I_gatase-like"/>
</dbReference>
<dbReference type="Pfam" id="PF01965">
    <property type="entry name" value="DJ-1_PfpI"/>
    <property type="match status" value="1"/>
</dbReference>
<dbReference type="Proteomes" id="UP000295188">
    <property type="component" value="Unassembled WGS sequence"/>
</dbReference>
<sequence>MYINILLFNDFESLDAFGPVEVFGCVDKYKLRYVSMDGGIIKSRQHVPVMTEKLALENFSGLLLIPGGQGVRPLANNDLFIHALKKFVNKAEYCLTVCTGSVLLAKTGCINNKKATSNKRAFTWVENSCPEVNWQEAARWVVDGKYYTSSGVSAGIDMSLGFIADKLGKQEADDITIKMEYIWNENKDKDNFSVQR</sequence>
<dbReference type="OrthoDB" id="6382410at2"/>
<evidence type="ECO:0000313" key="2">
    <source>
        <dbReference type="EMBL" id="TCS77352.1"/>
    </source>
</evidence>
<organism evidence="2 3">
    <name type="scientific">Pectinatus cerevisiiphilus</name>
    <dbReference type="NCBI Taxonomy" id="86956"/>
    <lineage>
        <taxon>Bacteria</taxon>
        <taxon>Bacillati</taxon>
        <taxon>Bacillota</taxon>
        <taxon>Negativicutes</taxon>
        <taxon>Selenomonadales</taxon>
        <taxon>Selenomonadaceae</taxon>
        <taxon>Pectinatus</taxon>
    </lineage>
</organism>
<evidence type="ECO:0000313" key="3">
    <source>
        <dbReference type="Proteomes" id="UP000295188"/>
    </source>
</evidence>
<dbReference type="PANTHER" id="PTHR43130">
    <property type="entry name" value="ARAC-FAMILY TRANSCRIPTIONAL REGULATOR"/>
    <property type="match status" value="1"/>
</dbReference>
<keyword evidence="3" id="KW-1185">Reference proteome</keyword>
<reference evidence="2 3" key="1">
    <citation type="submission" date="2019-03" db="EMBL/GenBank/DDBJ databases">
        <title>Genomic Encyclopedia of Type Strains, Phase IV (KMG-IV): sequencing the most valuable type-strain genomes for metagenomic binning, comparative biology and taxonomic classification.</title>
        <authorList>
            <person name="Goeker M."/>
        </authorList>
    </citation>
    <scope>NUCLEOTIDE SEQUENCE [LARGE SCALE GENOMIC DNA]</scope>
    <source>
        <strain evidence="2 3">DSM 20467</strain>
    </source>
</reference>
<dbReference type="PANTHER" id="PTHR43130:SF15">
    <property type="entry name" value="THIJ_PFPI FAMILY PROTEIN (AFU_ORTHOLOGUE AFUA_5G14240)"/>
    <property type="match status" value="1"/>
</dbReference>
<dbReference type="EMBL" id="SMAA01000016">
    <property type="protein sequence ID" value="TCS77352.1"/>
    <property type="molecule type" value="Genomic_DNA"/>
</dbReference>
<comment type="caution">
    <text evidence="2">The sequence shown here is derived from an EMBL/GenBank/DDBJ whole genome shotgun (WGS) entry which is preliminary data.</text>
</comment>
<gene>
    <name evidence="2" type="ORF">EDC37_11616</name>
</gene>
<dbReference type="Gene3D" id="3.40.50.880">
    <property type="match status" value="1"/>
</dbReference>
<dbReference type="InterPro" id="IPR002818">
    <property type="entry name" value="DJ-1/PfpI"/>
</dbReference>
<proteinExistence type="predicted"/>
<dbReference type="SUPFAM" id="SSF52317">
    <property type="entry name" value="Class I glutamine amidotransferase-like"/>
    <property type="match status" value="1"/>
</dbReference>
<dbReference type="InterPro" id="IPR052158">
    <property type="entry name" value="INH-QAR"/>
</dbReference>
<dbReference type="CDD" id="cd03139">
    <property type="entry name" value="GATase1_PfpI_2"/>
    <property type="match status" value="1"/>
</dbReference>
<protein>
    <submittedName>
        <fullName evidence="2">DJ-1/PfpI family protein</fullName>
    </submittedName>
</protein>
<accession>A0A4V6NYU3</accession>